<keyword evidence="3" id="KW-1185">Reference proteome</keyword>
<sequence>MWTPLFLSINVYGFGQLAPRAWKRGSSPAEAQSQSLPNVGYLTSPSLSFFGTRLARLYWGSSATSTDTTFEPSPPDSIAGANDKERKHGTSCEDGNPDEEDDFGEGNDLGEEDKLGEKGDLQEGQAYKIVCARLKPSVVDGRYPRANSGQLQLLPRPVLRLGGKGKLEDEDNLGGEDQPDEDNLGEEHLPDEGPPQCEDGDFVLV</sequence>
<dbReference type="GeneID" id="70185409"/>
<organism evidence="2 3">
    <name type="scientific">Microdochium trichocladiopsis</name>
    <dbReference type="NCBI Taxonomy" id="1682393"/>
    <lineage>
        <taxon>Eukaryota</taxon>
        <taxon>Fungi</taxon>
        <taxon>Dikarya</taxon>
        <taxon>Ascomycota</taxon>
        <taxon>Pezizomycotina</taxon>
        <taxon>Sordariomycetes</taxon>
        <taxon>Xylariomycetidae</taxon>
        <taxon>Xylariales</taxon>
        <taxon>Microdochiaceae</taxon>
        <taxon>Microdochium</taxon>
    </lineage>
</organism>
<feature type="compositionally biased region" description="Basic and acidic residues" evidence="1">
    <location>
        <begin position="82"/>
        <end position="91"/>
    </location>
</feature>
<protein>
    <submittedName>
        <fullName evidence="2">Uncharacterized protein</fullName>
    </submittedName>
</protein>
<feature type="region of interest" description="Disordered" evidence="1">
    <location>
        <begin position="156"/>
        <end position="205"/>
    </location>
</feature>
<evidence type="ECO:0000256" key="1">
    <source>
        <dbReference type="SAM" id="MobiDB-lite"/>
    </source>
</evidence>
<feature type="region of interest" description="Disordered" evidence="1">
    <location>
        <begin position="64"/>
        <end position="120"/>
    </location>
</feature>
<feature type="compositionally biased region" description="Acidic residues" evidence="1">
    <location>
        <begin position="168"/>
        <end position="184"/>
    </location>
</feature>
<name>A0A9P8XZ14_9PEZI</name>
<comment type="caution">
    <text evidence="2">The sequence shown here is derived from an EMBL/GenBank/DDBJ whole genome shotgun (WGS) entry which is preliminary data.</text>
</comment>
<dbReference type="Proteomes" id="UP000756346">
    <property type="component" value="Unassembled WGS sequence"/>
</dbReference>
<dbReference type="RefSeq" id="XP_046007831.1">
    <property type="nucleotide sequence ID" value="XM_046155863.1"/>
</dbReference>
<dbReference type="AlphaFoldDB" id="A0A9P8XZ14"/>
<accession>A0A9P8XZ14</accession>
<dbReference type="EMBL" id="JAGTJQ010000010">
    <property type="protein sequence ID" value="KAH7021630.1"/>
    <property type="molecule type" value="Genomic_DNA"/>
</dbReference>
<reference evidence="2" key="1">
    <citation type="journal article" date="2021" name="Nat. Commun.">
        <title>Genetic determinants of endophytism in the Arabidopsis root mycobiome.</title>
        <authorList>
            <person name="Mesny F."/>
            <person name="Miyauchi S."/>
            <person name="Thiergart T."/>
            <person name="Pickel B."/>
            <person name="Atanasova L."/>
            <person name="Karlsson M."/>
            <person name="Huettel B."/>
            <person name="Barry K.W."/>
            <person name="Haridas S."/>
            <person name="Chen C."/>
            <person name="Bauer D."/>
            <person name="Andreopoulos W."/>
            <person name="Pangilinan J."/>
            <person name="LaButti K."/>
            <person name="Riley R."/>
            <person name="Lipzen A."/>
            <person name="Clum A."/>
            <person name="Drula E."/>
            <person name="Henrissat B."/>
            <person name="Kohler A."/>
            <person name="Grigoriev I.V."/>
            <person name="Martin F.M."/>
            <person name="Hacquard S."/>
        </authorList>
    </citation>
    <scope>NUCLEOTIDE SEQUENCE</scope>
    <source>
        <strain evidence="2">MPI-CAGE-CH-0230</strain>
    </source>
</reference>
<feature type="compositionally biased region" description="Acidic residues" evidence="1">
    <location>
        <begin position="95"/>
        <end position="111"/>
    </location>
</feature>
<evidence type="ECO:0000313" key="3">
    <source>
        <dbReference type="Proteomes" id="UP000756346"/>
    </source>
</evidence>
<gene>
    <name evidence="2" type="ORF">B0I36DRAFT_33927</name>
</gene>
<proteinExistence type="predicted"/>
<evidence type="ECO:0000313" key="2">
    <source>
        <dbReference type="EMBL" id="KAH7021630.1"/>
    </source>
</evidence>